<name>A0A7X5HWY5_9FIRM</name>
<gene>
    <name evidence="2" type="ORF">GXN74_10645</name>
</gene>
<dbReference type="AlphaFoldDB" id="A0A7X5HWY5"/>
<evidence type="ECO:0000313" key="3">
    <source>
        <dbReference type="Proteomes" id="UP000461585"/>
    </source>
</evidence>
<accession>A0A7X5HWY5</accession>
<sequence length="76" mass="8466">MYILGLIVFVVGSILFLGSRWMFRKQEKQFLQGRYGERDGSQEFLDLLARGMLTIKIVGAAMVVAGVLAMLLASLK</sequence>
<organism evidence="2 3">
    <name type="scientific">Anaerotalea alkaliphila</name>
    <dbReference type="NCBI Taxonomy" id="2662126"/>
    <lineage>
        <taxon>Bacteria</taxon>
        <taxon>Bacillati</taxon>
        <taxon>Bacillota</taxon>
        <taxon>Clostridia</taxon>
        <taxon>Eubacteriales</taxon>
        <taxon>Anaerotalea</taxon>
    </lineage>
</organism>
<evidence type="ECO:0000256" key="1">
    <source>
        <dbReference type="SAM" id="Phobius"/>
    </source>
</evidence>
<keyword evidence="1" id="KW-0812">Transmembrane</keyword>
<reference evidence="2 3" key="1">
    <citation type="submission" date="2020-01" db="EMBL/GenBank/DDBJ databases">
        <title>Anaeroalcalibacter tamaniensis gen. nov., sp. nov., moderately halophilic strictly anaerobic fermenter bacterium from mud volcano of Taman peninsula.</title>
        <authorList>
            <person name="Frolova A."/>
            <person name="Merkel A.Y."/>
            <person name="Slobodkin A.I."/>
        </authorList>
    </citation>
    <scope>NUCLEOTIDE SEQUENCE [LARGE SCALE GENOMIC DNA]</scope>
    <source>
        <strain evidence="2 3">F-3ap</strain>
    </source>
</reference>
<dbReference type="RefSeq" id="WP_162370920.1">
    <property type="nucleotide sequence ID" value="NZ_JAAEEH010000030.1"/>
</dbReference>
<evidence type="ECO:0000313" key="2">
    <source>
        <dbReference type="EMBL" id="NDL68199.1"/>
    </source>
</evidence>
<keyword evidence="3" id="KW-1185">Reference proteome</keyword>
<keyword evidence="1" id="KW-0472">Membrane</keyword>
<feature type="transmembrane region" description="Helical" evidence="1">
    <location>
        <begin position="44"/>
        <end position="73"/>
    </location>
</feature>
<proteinExistence type="predicted"/>
<dbReference type="EMBL" id="JAAEEH010000030">
    <property type="protein sequence ID" value="NDL68199.1"/>
    <property type="molecule type" value="Genomic_DNA"/>
</dbReference>
<protein>
    <submittedName>
        <fullName evidence="2">Uncharacterized protein</fullName>
    </submittedName>
</protein>
<dbReference type="Proteomes" id="UP000461585">
    <property type="component" value="Unassembled WGS sequence"/>
</dbReference>
<keyword evidence="1" id="KW-1133">Transmembrane helix</keyword>
<feature type="transmembrane region" description="Helical" evidence="1">
    <location>
        <begin position="6"/>
        <end position="23"/>
    </location>
</feature>
<comment type="caution">
    <text evidence="2">The sequence shown here is derived from an EMBL/GenBank/DDBJ whole genome shotgun (WGS) entry which is preliminary data.</text>
</comment>